<dbReference type="WBParaSite" id="maker-uti_cns_0004013-snap-gene-0.6-mRNA-1">
    <property type="protein sequence ID" value="maker-uti_cns_0004013-snap-gene-0.6-mRNA-1"/>
    <property type="gene ID" value="maker-uti_cns_0004013-snap-gene-0.6"/>
</dbReference>
<organism evidence="1 2">
    <name type="scientific">Macrostomum lignano</name>
    <dbReference type="NCBI Taxonomy" id="282301"/>
    <lineage>
        <taxon>Eukaryota</taxon>
        <taxon>Metazoa</taxon>
        <taxon>Spiralia</taxon>
        <taxon>Lophotrochozoa</taxon>
        <taxon>Platyhelminthes</taxon>
        <taxon>Rhabditophora</taxon>
        <taxon>Macrostomorpha</taxon>
        <taxon>Macrostomida</taxon>
        <taxon>Macrostomidae</taxon>
        <taxon>Macrostomum</taxon>
    </lineage>
</organism>
<keyword evidence="1" id="KW-1185">Reference proteome</keyword>
<dbReference type="AlphaFoldDB" id="A0A1I8H148"/>
<evidence type="ECO:0000313" key="2">
    <source>
        <dbReference type="WBParaSite" id="maker-uti_cns_0004013-snap-gene-0.6-mRNA-1"/>
    </source>
</evidence>
<evidence type="ECO:0000313" key="1">
    <source>
        <dbReference type="Proteomes" id="UP000095280"/>
    </source>
</evidence>
<proteinExistence type="predicted"/>
<name>A0A1I8H148_9PLAT</name>
<protein>
    <submittedName>
        <fullName evidence="2">CG-1 domain-containing protein</fullName>
    </submittedName>
</protein>
<reference evidence="2" key="1">
    <citation type="submission" date="2016-11" db="UniProtKB">
        <authorList>
            <consortium name="WormBaseParasite"/>
        </authorList>
    </citation>
    <scope>IDENTIFICATION</scope>
</reference>
<dbReference type="Proteomes" id="UP000095280">
    <property type="component" value="Unplaced"/>
</dbReference>
<sequence length="204" mass="23524">ESKVCNHLPHRPHGNSVFVVRRDGKTEDDWRNDGYRWIYDGTHFSPRKGSKEQAKYKIYRFSSMSADRSRIGGFRKVAYQSFEVTRYIVVQYIGDSSLAESFPHGNCNQGNKSEYKRTDPSVLQNFKENFSDLPSKVYKDSIGSHVPKDMEGVTNARNLSQVRNAMHNERKRQLIHNDQVLAVCLLNEEISCVKLLQLIPEPCL</sequence>
<accession>A0A1I8H148</accession>